<keyword evidence="4 9" id="KW-0812">Transmembrane</keyword>
<sequence>MENGFSLSLTTLFSHLKTISSPSKIKHDIVDFAINIKSVAVHDPRRIAHSLKVALAITLVSITYFLEPFYNIFSDAGIWAIITVAMVFEYTVGATLSKGLNRAFATLLAGALGLGADSFASLFGQTVKPIILGFFVFLIVALATFSRFIPNIKKRYDYGMSIFMLTFILVSVSGSRVDSIIKLAHQRLTAIVFGGVIGILISLCVLPVWAGEGLHKLIVKNLEELAKFLEGFGGVYYRISNGDKLFFDSYKSVLNSKATDEQSLANSAWWEIGHGKFQFRHPWTKYLEIGDCTRQCAYHIEALNGYLEEKYAPSEFQETVKEPCMKMSSEVGKALKELGSSMKLMICPSSSYIHIKNCKIAIEELNTTLKVSMVADRCDVLEAIPVIAATSILVEIIACVETMSKAIEELSKQAHFQEPKCVTLSEQTEKPHYVDHGFALGGKYKETIIVTVL</sequence>
<feature type="transmembrane region" description="Helical" evidence="9">
    <location>
        <begin position="47"/>
        <end position="66"/>
    </location>
</feature>
<keyword evidence="8" id="KW-0407">Ion channel</keyword>
<evidence type="ECO:0000256" key="8">
    <source>
        <dbReference type="ARBA" id="ARBA00023303"/>
    </source>
</evidence>
<evidence type="ECO:0000256" key="3">
    <source>
        <dbReference type="ARBA" id="ARBA00022448"/>
    </source>
</evidence>
<dbReference type="AlphaFoldDB" id="A0AAD8L0T2"/>
<reference evidence="10" key="1">
    <citation type="journal article" date="2023" name="bioRxiv">
        <title>Improved chromosome-level genome assembly for marigold (Tagetes erecta).</title>
        <authorList>
            <person name="Jiang F."/>
            <person name="Yuan L."/>
            <person name="Wang S."/>
            <person name="Wang H."/>
            <person name="Xu D."/>
            <person name="Wang A."/>
            <person name="Fan W."/>
        </authorList>
    </citation>
    <scope>NUCLEOTIDE SEQUENCE</scope>
    <source>
        <strain evidence="10">WSJ</strain>
        <tissue evidence="10">Leaf</tissue>
    </source>
</reference>
<keyword evidence="5 9" id="KW-1133">Transmembrane helix</keyword>
<comment type="similarity">
    <text evidence="2">Belongs to the aromatic acid exporter (TC 2.A.85) family.</text>
</comment>
<evidence type="ECO:0000256" key="2">
    <source>
        <dbReference type="ARBA" id="ARBA00007079"/>
    </source>
</evidence>
<keyword evidence="6" id="KW-0406">Ion transport</keyword>
<evidence type="ECO:0000256" key="5">
    <source>
        <dbReference type="ARBA" id="ARBA00022989"/>
    </source>
</evidence>
<evidence type="ECO:0000256" key="7">
    <source>
        <dbReference type="ARBA" id="ARBA00023136"/>
    </source>
</evidence>
<comment type="subcellular location">
    <subcellularLocation>
        <location evidence="1">Membrane</location>
        <topology evidence="1">Multi-pass membrane protein</topology>
    </subcellularLocation>
</comment>
<name>A0AAD8L0T2_TARER</name>
<organism evidence="10 11">
    <name type="scientific">Tagetes erecta</name>
    <name type="common">African marigold</name>
    <dbReference type="NCBI Taxonomy" id="13708"/>
    <lineage>
        <taxon>Eukaryota</taxon>
        <taxon>Viridiplantae</taxon>
        <taxon>Streptophyta</taxon>
        <taxon>Embryophyta</taxon>
        <taxon>Tracheophyta</taxon>
        <taxon>Spermatophyta</taxon>
        <taxon>Magnoliopsida</taxon>
        <taxon>eudicotyledons</taxon>
        <taxon>Gunneridae</taxon>
        <taxon>Pentapetalae</taxon>
        <taxon>asterids</taxon>
        <taxon>campanulids</taxon>
        <taxon>Asterales</taxon>
        <taxon>Asteraceae</taxon>
        <taxon>Asteroideae</taxon>
        <taxon>Heliantheae alliance</taxon>
        <taxon>Tageteae</taxon>
        <taxon>Tagetes</taxon>
    </lineage>
</organism>
<proteinExistence type="inferred from homology"/>
<protein>
    <recommendedName>
        <fullName evidence="12">Aluminum-activated malate transporter</fullName>
    </recommendedName>
</protein>
<evidence type="ECO:0000256" key="9">
    <source>
        <dbReference type="SAM" id="Phobius"/>
    </source>
</evidence>
<evidence type="ECO:0008006" key="12">
    <source>
        <dbReference type="Google" id="ProtNLM"/>
    </source>
</evidence>
<evidence type="ECO:0000256" key="1">
    <source>
        <dbReference type="ARBA" id="ARBA00004141"/>
    </source>
</evidence>
<dbReference type="InterPro" id="IPR020966">
    <property type="entry name" value="ALMT"/>
</dbReference>
<dbReference type="Pfam" id="PF11744">
    <property type="entry name" value="ALMT"/>
    <property type="match status" value="1"/>
</dbReference>
<accession>A0AAD8L0T2</accession>
<keyword evidence="7 9" id="KW-0472">Membrane</keyword>
<keyword evidence="3" id="KW-0813">Transport</keyword>
<dbReference type="GO" id="GO:0016020">
    <property type="term" value="C:membrane"/>
    <property type="evidence" value="ECO:0007669"/>
    <property type="project" value="UniProtKB-SubCell"/>
</dbReference>
<gene>
    <name evidence="10" type="ORF">QVD17_11486</name>
</gene>
<evidence type="ECO:0000313" key="10">
    <source>
        <dbReference type="EMBL" id="KAK1429280.1"/>
    </source>
</evidence>
<evidence type="ECO:0000256" key="4">
    <source>
        <dbReference type="ARBA" id="ARBA00022692"/>
    </source>
</evidence>
<keyword evidence="11" id="KW-1185">Reference proteome</keyword>
<evidence type="ECO:0000313" key="11">
    <source>
        <dbReference type="Proteomes" id="UP001229421"/>
    </source>
</evidence>
<feature type="transmembrane region" description="Helical" evidence="9">
    <location>
        <begin position="104"/>
        <end position="124"/>
    </location>
</feature>
<feature type="transmembrane region" description="Helical" evidence="9">
    <location>
        <begin position="188"/>
        <end position="210"/>
    </location>
</feature>
<comment type="caution">
    <text evidence="10">The sequence shown here is derived from an EMBL/GenBank/DDBJ whole genome shotgun (WGS) entry which is preliminary data.</text>
</comment>
<evidence type="ECO:0000256" key="6">
    <source>
        <dbReference type="ARBA" id="ARBA00023065"/>
    </source>
</evidence>
<dbReference type="GO" id="GO:0034220">
    <property type="term" value="P:monoatomic ion transmembrane transport"/>
    <property type="evidence" value="ECO:0007669"/>
    <property type="project" value="UniProtKB-KW"/>
</dbReference>
<dbReference type="GO" id="GO:0015743">
    <property type="term" value="P:malate transport"/>
    <property type="evidence" value="ECO:0007669"/>
    <property type="project" value="InterPro"/>
</dbReference>
<dbReference type="PANTHER" id="PTHR31086">
    <property type="entry name" value="ALUMINUM-ACTIVATED MALATE TRANSPORTER 10"/>
    <property type="match status" value="1"/>
</dbReference>
<dbReference type="Proteomes" id="UP001229421">
    <property type="component" value="Unassembled WGS sequence"/>
</dbReference>
<feature type="transmembrane region" description="Helical" evidence="9">
    <location>
        <begin position="130"/>
        <end position="149"/>
    </location>
</feature>
<dbReference type="EMBL" id="JAUHHV010000003">
    <property type="protein sequence ID" value="KAK1429280.1"/>
    <property type="molecule type" value="Genomic_DNA"/>
</dbReference>
<feature type="transmembrane region" description="Helical" evidence="9">
    <location>
        <begin position="156"/>
        <end position="176"/>
    </location>
</feature>
<feature type="transmembrane region" description="Helical" evidence="9">
    <location>
        <begin position="72"/>
        <end position="92"/>
    </location>
</feature>